<dbReference type="InterPro" id="IPR003615">
    <property type="entry name" value="HNH_nuc"/>
</dbReference>
<organism evidence="3 4">
    <name type="scientific">Georgenia muralis</name>
    <dbReference type="NCBI Taxonomy" id="154117"/>
    <lineage>
        <taxon>Bacteria</taxon>
        <taxon>Bacillati</taxon>
        <taxon>Actinomycetota</taxon>
        <taxon>Actinomycetes</taxon>
        <taxon>Micrococcales</taxon>
        <taxon>Bogoriellaceae</taxon>
        <taxon>Georgenia</taxon>
    </lineage>
</organism>
<accession>A0A3N4Z7X9</accession>
<dbReference type="Pfam" id="PF02720">
    <property type="entry name" value="DUF222"/>
    <property type="match status" value="1"/>
</dbReference>
<sequence>MVAEMTREPANRDEGAVCRTGTDTAATDGAVEPTWPEWDCSGVADCCLVARVGGVCEHLAGDVDEIVAQGSAEWDAEVARLSGLITEAKIEGDQSTVDWLLEYCGGVEESPEPDNEPTVAEIEAMDRYTGPPPVNPPLGQSIRPAAWQQMEPDASLAALLEDIDVTQVDPYQAVEIVAAYKRLESWAAGMAALAAAALAEKDGMSTAPLVGDPRPVRNGTPEELAIRLGTTRTQGQKLVRLGRAMSETFAPTGDKLLTGEIDVAKAEAIVSHLWNASAQVAWLVQDEILRDAPGSTVHQLTRQITKTLIAVDPDDAANRHHRAARERRVTHPAPLPDAMASATLTGPVHELAAFDLVLDAAAAAAKAAGDRRTRDQLRYDAAMVMAQQALATGWIGAPPPDQQDTTASRGTSTSSRTAGCTGWAIPRIEGAFASTPRPMRLAQAAGGRLQIDVTIPLSLLVQDPAAADAGTTSTTPSGTSATRSSRTGATAGPGAPPGGQQPARPGDPAAGTPGEDDEPEPLIWPDPAQVAELRGYGPITPDVARALATGGVWRRLVTDPLTGGLLDVGRTRYRPPPALAAFIRARDRTCVFPGCTAPAAMCQIDHTLAWSQGGRTDRDDLGPLCEGGHVLKTDGLFTVIQPSPGIFEWTTPSGHRYRRETNGTTTRLPRAGVPAY</sequence>
<feature type="compositionally biased region" description="Low complexity" evidence="1">
    <location>
        <begin position="467"/>
        <end position="511"/>
    </location>
</feature>
<keyword evidence="4" id="KW-1185">Reference proteome</keyword>
<evidence type="ECO:0000256" key="1">
    <source>
        <dbReference type="SAM" id="MobiDB-lite"/>
    </source>
</evidence>
<feature type="compositionally biased region" description="Low complexity" evidence="1">
    <location>
        <begin position="405"/>
        <end position="419"/>
    </location>
</feature>
<gene>
    <name evidence="3" type="ORF">EDD32_2593</name>
</gene>
<evidence type="ECO:0000313" key="3">
    <source>
        <dbReference type="EMBL" id="RPF28084.1"/>
    </source>
</evidence>
<dbReference type="Proteomes" id="UP000280726">
    <property type="component" value="Unassembled WGS sequence"/>
</dbReference>
<feature type="region of interest" description="Disordered" evidence="1">
    <location>
        <begin position="467"/>
        <end position="523"/>
    </location>
</feature>
<proteinExistence type="predicted"/>
<feature type="region of interest" description="Disordered" evidence="1">
    <location>
        <begin position="1"/>
        <end position="30"/>
    </location>
</feature>
<reference evidence="3 4" key="1">
    <citation type="submission" date="2018-11" db="EMBL/GenBank/DDBJ databases">
        <title>Sequencing the genomes of 1000 actinobacteria strains.</title>
        <authorList>
            <person name="Klenk H.-P."/>
        </authorList>
    </citation>
    <scope>NUCLEOTIDE SEQUENCE [LARGE SCALE GENOMIC DNA]</scope>
    <source>
        <strain evidence="3 4">DSM 14418</strain>
    </source>
</reference>
<protein>
    <submittedName>
        <fullName evidence="3">Uncharacterized protein DUF222</fullName>
    </submittedName>
</protein>
<dbReference type="InterPro" id="IPR003870">
    <property type="entry name" value="DUF222"/>
</dbReference>
<feature type="compositionally biased region" description="Low complexity" evidence="1">
    <location>
        <begin position="20"/>
        <end position="30"/>
    </location>
</feature>
<evidence type="ECO:0000259" key="2">
    <source>
        <dbReference type="SMART" id="SM00507"/>
    </source>
</evidence>
<feature type="region of interest" description="Disordered" evidence="1">
    <location>
        <begin position="394"/>
        <end position="422"/>
    </location>
</feature>
<comment type="caution">
    <text evidence="3">The sequence shown here is derived from an EMBL/GenBank/DDBJ whole genome shotgun (WGS) entry which is preliminary data.</text>
</comment>
<feature type="compositionally biased region" description="Basic and acidic residues" evidence="1">
    <location>
        <begin position="1"/>
        <end position="16"/>
    </location>
</feature>
<dbReference type="EMBL" id="RKRA01000001">
    <property type="protein sequence ID" value="RPF28084.1"/>
    <property type="molecule type" value="Genomic_DNA"/>
</dbReference>
<evidence type="ECO:0000313" key="4">
    <source>
        <dbReference type="Proteomes" id="UP000280726"/>
    </source>
</evidence>
<dbReference type="SMART" id="SM00507">
    <property type="entry name" value="HNHc"/>
    <property type="match status" value="1"/>
</dbReference>
<feature type="domain" description="HNH nuclease" evidence="2">
    <location>
        <begin position="578"/>
        <end position="630"/>
    </location>
</feature>
<dbReference type="CDD" id="cd00085">
    <property type="entry name" value="HNHc"/>
    <property type="match status" value="1"/>
</dbReference>
<name>A0A3N4Z7X9_9MICO</name>
<dbReference type="AlphaFoldDB" id="A0A3N4Z7X9"/>